<evidence type="ECO:0000313" key="1">
    <source>
        <dbReference type="EMBL" id="SBT01262.1"/>
    </source>
</evidence>
<protein>
    <submittedName>
        <fullName evidence="1">Uncharacterized protein</fullName>
    </submittedName>
</protein>
<dbReference type="AlphaFoldDB" id="A0A1A8X9H4"/>
<dbReference type="EMBL" id="FLQV01002399">
    <property type="protein sequence ID" value="SBT01262.1"/>
    <property type="molecule type" value="Genomic_DNA"/>
</dbReference>
<dbReference type="Proteomes" id="UP000078546">
    <property type="component" value="Unassembled WGS sequence"/>
</dbReference>
<evidence type="ECO:0000313" key="2">
    <source>
        <dbReference type="Proteomes" id="UP000078546"/>
    </source>
</evidence>
<name>A0A1A8X9H4_PLAOA</name>
<reference evidence="2" key="1">
    <citation type="submission" date="2016-05" db="EMBL/GenBank/DDBJ databases">
        <authorList>
            <person name="Naeem Raeece"/>
        </authorList>
    </citation>
    <scope>NUCLEOTIDE SEQUENCE [LARGE SCALE GENOMIC DNA]</scope>
</reference>
<gene>
    <name evidence="1" type="ORF">POVCU1_065570</name>
</gene>
<proteinExistence type="predicted"/>
<accession>A0A1A8X9H4</accession>
<organism evidence="1 2">
    <name type="scientific">Plasmodium ovale curtisi</name>
    <dbReference type="NCBI Taxonomy" id="864141"/>
    <lineage>
        <taxon>Eukaryota</taxon>
        <taxon>Sar</taxon>
        <taxon>Alveolata</taxon>
        <taxon>Apicomplexa</taxon>
        <taxon>Aconoidasida</taxon>
        <taxon>Haemosporida</taxon>
        <taxon>Plasmodiidae</taxon>
        <taxon>Plasmodium</taxon>
        <taxon>Plasmodium (Plasmodium)</taxon>
    </lineage>
</organism>
<sequence length="81" mass="9043">MKIFVCKNVQKKGYTIFMRCKRAQVSKMGIKGGRGGNYSTENEKSGGWRFASGNWGFHGEPFPVSSFRMAGGSWTNTPRIC</sequence>